<accession>A0ABQ7IY57</accession>
<dbReference type="EMBL" id="RCSX01000003">
    <property type="protein sequence ID" value="KAF7937224.1"/>
    <property type="molecule type" value="Genomic_DNA"/>
</dbReference>
<dbReference type="Proteomes" id="UP000783213">
    <property type="component" value="Unassembled WGS sequence"/>
</dbReference>
<dbReference type="RefSeq" id="XP_038814142.1">
    <property type="nucleotide sequence ID" value="XM_038949157.1"/>
</dbReference>
<comment type="caution">
    <text evidence="1">The sequence shown here is derived from an EMBL/GenBank/DDBJ whole genome shotgun (WGS) entry which is preliminary data.</text>
</comment>
<evidence type="ECO:0000313" key="2">
    <source>
        <dbReference type="Proteomes" id="UP000783213"/>
    </source>
</evidence>
<dbReference type="GeneID" id="62228312"/>
<keyword evidence="2" id="KW-1185">Reference proteome</keyword>
<gene>
    <name evidence="1" type="ORF">EAE98_001538</name>
</gene>
<proteinExistence type="predicted"/>
<sequence length="179" mass="20722">MYTHRFSFMPITYQKCGHTSYDDFTELPGREGAVVDFAKELMQAGYITRAQITSQPLETKLWVSGRLQNGINLISRKLAKLRNTPLPTFVKASPPKNVVCLPADECRRLHLCMNKKPYTTHLKPLHVCKDENQDPLTDKAFFKALECAYNKEKTWKGLGDFEVEENQTYRFRSLSRRLC</sequence>
<protein>
    <submittedName>
        <fullName evidence="1">Uncharacterized protein</fullName>
    </submittedName>
</protein>
<organism evidence="1 2">
    <name type="scientific">Botrytis deweyae</name>
    <dbReference type="NCBI Taxonomy" id="2478750"/>
    <lineage>
        <taxon>Eukaryota</taxon>
        <taxon>Fungi</taxon>
        <taxon>Dikarya</taxon>
        <taxon>Ascomycota</taxon>
        <taxon>Pezizomycotina</taxon>
        <taxon>Leotiomycetes</taxon>
        <taxon>Helotiales</taxon>
        <taxon>Sclerotiniaceae</taxon>
        <taxon>Botrytis</taxon>
    </lineage>
</organism>
<name>A0ABQ7IY57_9HELO</name>
<evidence type="ECO:0000313" key="1">
    <source>
        <dbReference type="EMBL" id="KAF7937224.1"/>
    </source>
</evidence>
<reference evidence="1 2" key="1">
    <citation type="journal article" date="2020" name="Genome Biol. Evol.">
        <title>Comparative genomics of Sclerotiniaceae.</title>
        <authorList>
            <person name="Valero Jimenez C.A."/>
            <person name="Steentjes M."/>
            <person name="Scholten O.E."/>
            <person name="Van Kan J.A.L."/>
        </authorList>
    </citation>
    <scope>NUCLEOTIDE SEQUENCE [LARGE SCALE GENOMIC DNA]</scope>
    <source>
        <strain evidence="1 2">B1</strain>
    </source>
</reference>